<keyword evidence="2" id="KW-1185">Reference proteome</keyword>
<dbReference type="AlphaFoldDB" id="A0AAZ1Y3W5"/>
<dbReference type="Gene3D" id="2.80.10.50">
    <property type="match status" value="1"/>
</dbReference>
<reference evidence="1" key="3">
    <citation type="submission" date="2025-09" db="UniProtKB">
        <authorList>
            <consortium name="Ensembl"/>
        </authorList>
    </citation>
    <scope>IDENTIFICATION</scope>
</reference>
<name>A0AAZ1Y3W5_OREAU</name>
<evidence type="ECO:0000313" key="2">
    <source>
        <dbReference type="Proteomes" id="UP000472276"/>
    </source>
</evidence>
<proteinExistence type="predicted"/>
<sequence>WKLELAGHTMNSGIGLATKDNPSFKFWEMKDDLSDAFGAAFNWDSLRCLGVTSSAFKCCLRRMRPLKNRMSLKLCMIAVEQMLLTPPTDITGTSHDALFYQTELPGSNRFKFVFSVDTDKVLGVVKENDLYKLTLLPKVDDVDTRVAFVVK</sequence>
<dbReference type="Proteomes" id="UP000472276">
    <property type="component" value="Unassembled WGS sequence"/>
</dbReference>
<organism evidence="1 2">
    <name type="scientific">Oreochromis aureus</name>
    <name type="common">Israeli tilapia</name>
    <name type="synonym">Chromis aureus</name>
    <dbReference type="NCBI Taxonomy" id="47969"/>
    <lineage>
        <taxon>Eukaryota</taxon>
        <taxon>Metazoa</taxon>
        <taxon>Chordata</taxon>
        <taxon>Craniata</taxon>
        <taxon>Vertebrata</taxon>
        <taxon>Euteleostomi</taxon>
        <taxon>Actinopterygii</taxon>
        <taxon>Neopterygii</taxon>
        <taxon>Teleostei</taxon>
        <taxon>Neoteleostei</taxon>
        <taxon>Acanthomorphata</taxon>
        <taxon>Ovalentaria</taxon>
        <taxon>Cichlomorphae</taxon>
        <taxon>Cichliformes</taxon>
        <taxon>Cichlidae</taxon>
        <taxon>African cichlids</taxon>
        <taxon>Pseudocrenilabrinae</taxon>
        <taxon>Oreochromini</taxon>
        <taxon>Oreochromis</taxon>
    </lineage>
</organism>
<protein>
    <submittedName>
        <fullName evidence="1">Uncharacterized protein</fullName>
    </submittedName>
</protein>
<evidence type="ECO:0000313" key="1">
    <source>
        <dbReference type="Ensembl" id="ENSOABP00000074512.1"/>
    </source>
</evidence>
<dbReference type="Ensembl" id="ENSOABT00000073983.1">
    <property type="protein sequence ID" value="ENSOABP00000074512.1"/>
    <property type="gene ID" value="ENSOABG00000038568.1"/>
</dbReference>
<reference evidence="2" key="1">
    <citation type="submission" date="2020-03" db="EMBL/GenBank/DDBJ databases">
        <title>Evolution of repeat sequences and sex chromosomes of tilapia species revealed by chromosome-level genomes.</title>
        <authorList>
            <person name="Xu L."/>
            <person name="Tao W."/>
            <person name="Wang D."/>
            <person name="Zhou Q."/>
        </authorList>
    </citation>
    <scope>NUCLEOTIDE SEQUENCE [LARGE SCALE GENOMIC DNA]</scope>
    <source>
        <strain evidence="2">Israel</strain>
    </source>
</reference>
<reference evidence="1" key="2">
    <citation type="submission" date="2025-08" db="UniProtKB">
        <authorList>
            <consortium name="Ensembl"/>
        </authorList>
    </citation>
    <scope>IDENTIFICATION</scope>
</reference>
<accession>A0AAZ1Y3W5</accession>